<organism evidence="5 6">
    <name type="scientific">Candidatus Propionivibrio aalborgensis</name>
    <dbReference type="NCBI Taxonomy" id="1860101"/>
    <lineage>
        <taxon>Bacteria</taxon>
        <taxon>Pseudomonadati</taxon>
        <taxon>Pseudomonadota</taxon>
        <taxon>Betaproteobacteria</taxon>
        <taxon>Rhodocyclales</taxon>
        <taxon>Rhodocyclaceae</taxon>
        <taxon>Propionivibrio</taxon>
    </lineage>
</organism>
<keyword evidence="2 3" id="KW-0732">Signal</keyword>
<dbReference type="Proteomes" id="UP000199600">
    <property type="component" value="Unassembled WGS sequence"/>
</dbReference>
<feature type="domain" description="Leucine-binding protein" evidence="4">
    <location>
        <begin position="37"/>
        <end position="373"/>
    </location>
</feature>
<dbReference type="InterPro" id="IPR028081">
    <property type="entry name" value="Leu-bd"/>
</dbReference>
<dbReference type="AlphaFoldDB" id="A0A1A8XQW5"/>
<dbReference type="PANTHER" id="PTHR30483:SF6">
    <property type="entry name" value="PERIPLASMIC BINDING PROTEIN OF ABC TRANSPORTER FOR NATURAL AMINO ACIDS"/>
    <property type="match status" value="1"/>
</dbReference>
<feature type="chain" id="PRO_5008381645" evidence="3">
    <location>
        <begin position="24"/>
        <end position="410"/>
    </location>
</feature>
<gene>
    <name evidence="5" type="ORF">PROAA_20021</name>
</gene>
<evidence type="ECO:0000256" key="2">
    <source>
        <dbReference type="ARBA" id="ARBA00022729"/>
    </source>
</evidence>
<proteinExistence type="inferred from homology"/>
<dbReference type="InterPro" id="IPR051010">
    <property type="entry name" value="BCAA_transport"/>
</dbReference>
<reference evidence="5 6" key="1">
    <citation type="submission" date="2016-06" db="EMBL/GenBank/DDBJ databases">
        <authorList>
            <person name="Kjaerup R.B."/>
            <person name="Dalgaard T.S."/>
            <person name="Juul-Madsen H.R."/>
        </authorList>
    </citation>
    <scope>NUCLEOTIDE SEQUENCE [LARGE SCALE GENOMIC DNA]</scope>
    <source>
        <strain evidence="5">2</strain>
    </source>
</reference>
<dbReference type="RefSeq" id="WP_186410662.1">
    <property type="nucleotide sequence ID" value="NZ_FLQY01000112.1"/>
</dbReference>
<accession>A0A1A8XQW5</accession>
<name>A0A1A8XQW5_9RHOO</name>
<evidence type="ECO:0000259" key="4">
    <source>
        <dbReference type="Pfam" id="PF13458"/>
    </source>
</evidence>
<sequence>MKYKLLNVALAALLIPAANFASAEVKPAAMNISGNMVKIGVLTDMSGVYSDLGGQGAVSAVQMAIDDFKAQYKPKFAIEMVYADHQNKADVGSNKVREWYDTEGVDMVTDLLNSGVSLAVGKVTQEKKRIAIFVGSGSTRLTDQDCTPNTVHYAYDTYALANVAGKAIVKNGGDTWFFLTADYAFGHSLEKDTSDVVKANGGKVLGSVRHPLNASDFSSYLLQAQASKAKIIGLANAGGDTINSIKAASEFGITKNQQLAGLLMFITDIHALGLQTTQGMLLTSGFYWDKDDETRKFSKRFFDKTKRNPTMVQAGDYSAVTTYLKAVMAAGTDEAAAVMAKMKSTPINDFFAKNGKIRENGRMIHDMYLMQVKKPSESKYPWDYYDIKAVVSGEDAFQPLSASQCPLVKK</sequence>
<dbReference type="SUPFAM" id="SSF53822">
    <property type="entry name" value="Periplasmic binding protein-like I"/>
    <property type="match status" value="1"/>
</dbReference>
<evidence type="ECO:0000256" key="3">
    <source>
        <dbReference type="SAM" id="SignalP"/>
    </source>
</evidence>
<keyword evidence="6" id="KW-1185">Reference proteome</keyword>
<dbReference type="InterPro" id="IPR028082">
    <property type="entry name" value="Peripla_BP_I"/>
</dbReference>
<dbReference type="EMBL" id="FLQY01000112">
    <property type="protein sequence ID" value="SBT06857.1"/>
    <property type="molecule type" value="Genomic_DNA"/>
</dbReference>
<feature type="signal peptide" evidence="3">
    <location>
        <begin position="1"/>
        <end position="23"/>
    </location>
</feature>
<dbReference type="PANTHER" id="PTHR30483">
    <property type="entry name" value="LEUCINE-SPECIFIC-BINDING PROTEIN"/>
    <property type="match status" value="1"/>
</dbReference>
<comment type="similarity">
    <text evidence="1">Belongs to the leucine-binding protein family.</text>
</comment>
<evidence type="ECO:0000313" key="5">
    <source>
        <dbReference type="EMBL" id="SBT06857.1"/>
    </source>
</evidence>
<dbReference type="Gene3D" id="3.40.50.2300">
    <property type="match status" value="2"/>
</dbReference>
<evidence type="ECO:0000313" key="6">
    <source>
        <dbReference type="Proteomes" id="UP000199600"/>
    </source>
</evidence>
<dbReference type="Pfam" id="PF13458">
    <property type="entry name" value="Peripla_BP_6"/>
    <property type="match status" value="1"/>
</dbReference>
<dbReference type="CDD" id="cd06327">
    <property type="entry name" value="PBP1_SBP-like"/>
    <property type="match status" value="1"/>
</dbReference>
<evidence type="ECO:0000256" key="1">
    <source>
        <dbReference type="ARBA" id="ARBA00010062"/>
    </source>
</evidence>
<protein>
    <submittedName>
        <fullName evidence="5">ABC transporter substrate-binding protein</fullName>
    </submittedName>
</protein>